<dbReference type="Proteomes" id="UP000593567">
    <property type="component" value="Unassembled WGS sequence"/>
</dbReference>
<dbReference type="EMBL" id="VXIV02003544">
    <property type="protein sequence ID" value="KAF6016424.1"/>
    <property type="molecule type" value="Genomic_DNA"/>
</dbReference>
<organism evidence="1 2">
    <name type="scientific">Bugula neritina</name>
    <name type="common">Brown bryozoan</name>
    <name type="synonym">Sertularia neritina</name>
    <dbReference type="NCBI Taxonomy" id="10212"/>
    <lineage>
        <taxon>Eukaryota</taxon>
        <taxon>Metazoa</taxon>
        <taxon>Spiralia</taxon>
        <taxon>Lophotrochozoa</taxon>
        <taxon>Bryozoa</taxon>
        <taxon>Gymnolaemata</taxon>
        <taxon>Cheilostomatida</taxon>
        <taxon>Flustrina</taxon>
        <taxon>Buguloidea</taxon>
        <taxon>Bugulidae</taxon>
        <taxon>Bugula</taxon>
    </lineage>
</organism>
<evidence type="ECO:0000313" key="1">
    <source>
        <dbReference type="EMBL" id="KAF6016424.1"/>
    </source>
</evidence>
<reference evidence="1" key="1">
    <citation type="submission" date="2020-06" db="EMBL/GenBank/DDBJ databases">
        <title>Draft genome of Bugula neritina, a colonial animal packing powerful symbionts and potential medicines.</title>
        <authorList>
            <person name="Rayko M."/>
        </authorList>
    </citation>
    <scope>NUCLEOTIDE SEQUENCE [LARGE SCALE GENOMIC DNA]</scope>
    <source>
        <strain evidence="1">Kwan_BN1</strain>
    </source>
</reference>
<name>A0A7J7ISQ5_BUGNE</name>
<dbReference type="OrthoDB" id="6157524at2759"/>
<gene>
    <name evidence="1" type="ORF">EB796_025265</name>
</gene>
<evidence type="ECO:0000313" key="2">
    <source>
        <dbReference type="Proteomes" id="UP000593567"/>
    </source>
</evidence>
<keyword evidence="2" id="KW-1185">Reference proteome</keyword>
<sequence length="74" mass="8579">MRSTMSQRCLSYKLLCSHPTCECTLPTMQDILSWHMDVNQAHGFMDVNQSHGFNYGCKPSTWVYGCQPITWVYL</sequence>
<comment type="caution">
    <text evidence="1">The sequence shown here is derived from an EMBL/GenBank/DDBJ whole genome shotgun (WGS) entry which is preliminary data.</text>
</comment>
<proteinExistence type="predicted"/>
<protein>
    <submittedName>
        <fullName evidence="1">Uncharacterized protein</fullName>
    </submittedName>
</protein>
<accession>A0A7J7ISQ5</accession>
<dbReference type="AlphaFoldDB" id="A0A7J7ISQ5"/>